<dbReference type="KEGG" id="scac:106086265"/>
<evidence type="ECO:0000259" key="8">
    <source>
        <dbReference type="Pfam" id="PF00135"/>
    </source>
</evidence>
<gene>
    <name evidence="9" type="primary">106086265</name>
</gene>
<evidence type="ECO:0000256" key="3">
    <source>
        <dbReference type="ARBA" id="ARBA00022801"/>
    </source>
</evidence>
<dbReference type="PROSITE" id="PS00122">
    <property type="entry name" value="CARBOXYLESTERASE_B_1"/>
    <property type="match status" value="1"/>
</dbReference>
<dbReference type="InterPro" id="IPR029058">
    <property type="entry name" value="AB_hydrolase_fold"/>
</dbReference>
<accession>A0A1I8Q312</accession>
<dbReference type="VEuPathDB" id="VectorBase:SCAU013408"/>
<evidence type="ECO:0000256" key="5">
    <source>
        <dbReference type="ARBA" id="ARBA00023180"/>
    </source>
</evidence>
<dbReference type="PANTHER" id="PTHR43142">
    <property type="entry name" value="CARBOXYLIC ESTER HYDROLASE"/>
    <property type="match status" value="1"/>
</dbReference>
<keyword evidence="7" id="KW-1133">Transmembrane helix</keyword>
<keyword evidence="7" id="KW-0812">Transmembrane</keyword>
<proteinExistence type="inferred from homology"/>
<dbReference type="AlphaFoldDB" id="A0A1I8Q312"/>
<dbReference type="Pfam" id="PF00135">
    <property type="entry name" value="COesterase"/>
    <property type="match status" value="1"/>
</dbReference>
<keyword evidence="2" id="KW-0719">Serine esterase</keyword>
<dbReference type="PANTHER" id="PTHR43142:SF1">
    <property type="entry name" value="CARBOXYLIC ESTER HYDROLASE"/>
    <property type="match status" value="1"/>
</dbReference>
<keyword evidence="4" id="KW-1015">Disulfide bond</keyword>
<evidence type="ECO:0000313" key="10">
    <source>
        <dbReference type="Proteomes" id="UP000095300"/>
    </source>
</evidence>
<evidence type="ECO:0000256" key="2">
    <source>
        <dbReference type="ARBA" id="ARBA00022487"/>
    </source>
</evidence>
<dbReference type="Gene3D" id="3.40.50.1820">
    <property type="entry name" value="alpha/beta hydrolase"/>
    <property type="match status" value="1"/>
</dbReference>
<keyword evidence="5" id="KW-0325">Glycoprotein</keyword>
<dbReference type="Proteomes" id="UP000095300">
    <property type="component" value="Unassembled WGS sequence"/>
</dbReference>
<dbReference type="InterPro" id="IPR002018">
    <property type="entry name" value="CarbesteraseB"/>
</dbReference>
<dbReference type="GO" id="GO:0052689">
    <property type="term" value="F:carboxylic ester hydrolase activity"/>
    <property type="evidence" value="ECO:0007669"/>
    <property type="project" value="UniProtKB-KW"/>
</dbReference>
<keyword evidence="10" id="KW-1185">Reference proteome</keyword>
<evidence type="ECO:0000256" key="6">
    <source>
        <dbReference type="RuleBase" id="RU361235"/>
    </source>
</evidence>
<dbReference type="OrthoDB" id="3200163at2759"/>
<name>A0A1I8Q312_STOCA</name>
<dbReference type="STRING" id="35570.A0A1I8Q312"/>
<keyword evidence="7" id="KW-0472">Membrane</keyword>
<evidence type="ECO:0000256" key="7">
    <source>
        <dbReference type="SAM" id="Phobius"/>
    </source>
</evidence>
<reference evidence="9" key="1">
    <citation type="submission" date="2020-05" db="UniProtKB">
        <authorList>
            <consortium name="EnsemblMetazoa"/>
        </authorList>
    </citation>
    <scope>IDENTIFICATION</scope>
    <source>
        <strain evidence="9">USDA</strain>
    </source>
</reference>
<keyword evidence="3 6" id="KW-0378">Hydrolase</keyword>
<dbReference type="EC" id="3.1.1.-" evidence="6"/>
<dbReference type="InterPro" id="IPR019826">
    <property type="entry name" value="Carboxylesterase_B_AS"/>
</dbReference>
<evidence type="ECO:0000256" key="4">
    <source>
        <dbReference type="ARBA" id="ARBA00023157"/>
    </source>
</evidence>
<feature type="domain" description="Carboxylesterase type B" evidence="8">
    <location>
        <begin position="50"/>
        <end position="539"/>
    </location>
</feature>
<evidence type="ECO:0000256" key="1">
    <source>
        <dbReference type="ARBA" id="ARBA00005964"/>
    </source>
</evidence>
<comment type="similarity">
    <text evidence="1 6">Belongs to the type-B carboxylesterase/lipase family.</text>
</comment>
<dbReference type="EnsemblMetazoa" id="SCAU013408-RA">
    <property type="protein sequence ID" value="SCAU013408-PA"/>
    <property type="gene ID" value="SCAU013408"/>
</dbReference>
<dbReference type="SUPFAM" id="SSF53474">
    <property type="entry name" value="alpha/beta-Hydrolases"/>
    <property type="match status" value="1"/>
</dbReference>
<sequence length="567" mass="63176">MKTIGVVVMNFTVISVIILALVYIHGSSSVAPPSSSTSSLTATVSLNLPGQGTIQGDFDTTSWSNQKFMRFLGIPYAESPTKDLRFKHAVKRLPWRHILDATNYGRRCPVITTINEVNEAELKQDLEDCLNLCVYTKNITALQPVMFYIYGGGFYNGSNIDHPPNFLLEKDIVLVVPNYRIGALGWLSTRSKEMPGNAPVSDLYAALKWVQDYIHIFGGDAKQVTIFGQSAGTAMSGSLLLSPRTPGHFFQRSIQQSGSILASWGINHKPMEQVQRICKAVKCTSCETNNGLYQCLRNVPVTTLLKATQEESFAPIVDDFYKILPKEPAELIKDFNRSIPLMAGFTKHDGSFVLASVYDGLKAAVGNFSHINVRKLATTILALAKDNTGLAENVLLRMLFSSDLLYSTDHKKALPAYFDLSNILAMKSPVITFARKMHEKSLAPVYLYTFDYEGCNTRFGYEFGNEHYPFEGGVHHSNDNLYLFSTHKLNKADSEVAKNMVELWTSFATSGKPRLGNILDILPMSSEDGPYFHINATLTMDFDVLKELTSTVDDPENYKLDRPDIEF</sequence>
<organism evidence="9 10">
    <name type="scientific">Stomoxys calcitrans</name>
    <name type="common">Stable fly</name>
    <name type="synonym">Conops calcitrans</name>
    <dbReference type="NCBI Taxonomy" id="35570"/>
    <lineage>
        <taxon>Eukaryota</taxon>
        <taxon>Metazoa</taxon>
        <taxon>Ecdysozoa</taxon>
        <taxon>Arthropoda</taxon>
        <taxon>Hexapoda</taxon>
        <taxon>Insecta</taxon>
        <taxon>Pterygota</taxon>
        <taxon>Neoptera</taxon>
        <taxon>Endopterygota</taxon>
        <taxon>Diptera</taxon>
        <taxon>Brachycera</taxon>
        <taxon>Muscomorpha</taxon>
        <taxon>Muscoidea</taxon>
        <taxon>Muscidae</taxon>
        <taxon>Stomoxys</taxon>
    </lineage>
</organism>
<feature type="transmembrane region" description="Helical" evidence="7">
    <location>
        <begin position="7"/>
        <end position="26"/>
    </location>
</feature>
<protein>
    <recommendedName>
        <fullName evidence="6">Carboxylic ester hydrolase</fullName>
        <ecNumber evidence="6">3.1.1.-</ecNumber>
    </recommendedName>
</protein>
<evidence type="ECO:0000313" key="9">
    <source>
        <dbReference type="EnsemblMetazoa" id="SCAU013408-PA"/>
    </source>
</evidence>